<accession>A0A517VW47</accession>
<dbReference type="KEGG" id="gaw:V144x_26970"/>
<feature type="signal peptide" evidence="1">
    <location>
        <begin position="1"/>
        <end position="22"/>
    </location>
</feature>
<dbReference type="Proteomes" id="UP000318704">
    <property type="component" value="Chromosome"/>
</dbReference>
<feature type="chain" id="PRO_5022113870" description="Carboxypeptidase regulatory-like domain-containing protein" evidence="1">
    <location>
        <begin position="23"/>
        <end position="129"/>
    </location>
</feature>
<dbReference type="EMBL" id="CP037920">
    <property type="protein sequence ID" value="QDT97225.1"/>
    <property type="molecule type" value="Genomic_DNA"/>
</dbReference>
<dbReference type="PROSITE" id="PS51257">
    <property type="entry name" value="PROKAR_LIPOPROTEIN"/>
    <property type="match status" value="1"/>
</dbReference>
<dbReference type="Gene3D" id="2.60.40.1120">
    <property type="entry name" value="Carboxypeptidase-like, regulatory domain"/>
    <property type="match status" value="1"/>
</dbReference>
<organism evidence="2 3">
    <name type="scientific">Gimesia aquarii</name>
    <dbReference type="NCBI Taxonomy" id="2527964"/>
    <lineage>
        <taxon>Bacteria</taxon>
        <taxon>Pseudomonadati</taxon>
        <taxon>Planctomycetota</taxon>
        <taxon>Planctomycetia</taxon>
        <taxon>Planctomycetales</taxon>
        <taxon>Planctomycetaceae</taxon>
        <taxon>Gimesia</taxon>
    </lineage>
</organism>
<dbReference type="SUPFAM" id="SSF49464">
    <property type="entry name" value="Carboxypeptidase regulatory domain-like"/>
    <property type="match status" value="1"/>
</dbReference>
<reference evidence="2 3" key="1">
    <citation type="submission" date="2019-03" db="EMBL/GenBank/DDBJ databases">
        <title>Deep-cultivation of Planctomycetes and their phenomic and genomic characterization uncovers novel biology.</title>
        <authorList>
            <person name="Wiegand S."/>
            <person name="Jogler M."/>
            <person name="Boedeker C."/>
            <person name="Pinto D."/>
            <person name="Vollmers J."/>
            <person name="Rivas-Marin E."/>
            <person name="Kohn T."/>
            <person name="Peeters S.H."/>
            <person name="Heuer A."/>
            <person name="Rast P."/>
            <person name="Oberbeckmann S."/>
            <person name="Bunk B."/>
            <person name="Jeske O."/>
            <person name="Meyerdierks A."/>
            <person name="Storesund J.E."/>
            <person name="Kallscheuer N."/>
            <person name="Luecker S."/>
            <person name="Lage O.M."/>
            <person name="Pohl T."/>
            <person name="Merkel B.J."/>
            <person name="Hornburger P."/>
            <person name="Mueller R.-W."/>
            <person name="Bruemmer F."/>
            <person name="Labrenz M."/>
            <person name="Spormann A.M."/>
            <person name="Op den Camp H."/>
            <person name="Overmann J."/>
            <person name="Amann R."/>
            <person name="Jetten M.S.M."/>
            <person name="Mascher T."/>
            <person name="Medema M.H."/>
            <person name="Devos D.P."/>
            <person name="Kaster A.-K."/>
            <person name="Ovreas L."/>
            <person name="Rohde M."/>
            <person name="Galperin M.Y."/>
            <person name="Jogler C."/>
        </authorList>
    </citation>
    <scope>NUCLEOTIDE SEQUENCE [LARGE SCALE GENOMIC DNA]</scope>
    <source>
        <strain evidence="2 3">V144</strain>
    </source>
</reference>
<evidence type="ECO:0000313" key="2">
    <source>
        <dbReference type="EMBL" id="QDT97225.1"/>
    </source>
</evidence>
<proteinExistence type="predicted"/>
<sequence length="129" mass="13825" precursor="true">MQQLRSYSIIAISIGCLFFLTACGGGSDAPELGQVKGKITMDGAPLADASVTFMPENVRSSFATTDSEGNYELIYIREEPGAAIGKHKVVVSKLKDEVETIPKKYSGESELTADVKAGENEVNFDLTSK</sequence>
<name>A0A517VW47_9PLAN</name>
<protein>
    <recommendedName>
        <fullName evidence="4">Carboxypeptidase regulatory-like domain-containing protein</fullName>
    </recommendedName>
</protein>
<dbReference type="AlphaFoldDB" id="A0A517VW47"/>
<evidence type="ECO:0000256" key="1">
    <source>
        <dbReference type="SAM" id="SignalP"/>
    </source>
</evidence>
<dbReference type="InterPro" id="IPR008969">
    <property type="entry name" value="CarboxyPept-like_regulatory"/>
</dbReference>
<dbReference type="RefSeq" id="WP_144985595.1">
    <property type="nucleotide sequence ID" value="NZ_CP037920.1"/>
</dbReference>
<gene>
    <name evidence="2" type="ORF">V144x_26970</name>
</gene>
<evidence type="ECO:0000313" key="3">
    <source>
        <dbReference type="Proteomes" id="UP000318704"/>
    </source>
</evidence>
<evidence type="ECO:0008006" key="4">
    <source>
        <dbReference type="Google" id="ProtNLM"/>
    </source>
</evidence>
<keyword evidence="1" id="KW-0732">Signal</keyword>